<dbReference type="EMBL" id="CP117811">
    <property type="protein sequence ID" value="WDE95898.1"/>
    <property type="molecule type" value="Genomic_DNA"/>
</dbReference>
<accession>A0ABY7VP17</accession>
<evidence type="ECO:0000313" key="2">
    <source>
        <dbReference type="Proteomes" id="UP001214250"/>
    </source>
</evidence>
<name>A0ABY7VP17_9BACT</name>
<dbReference type="SUPFAM" id="SSF102405">
    <property type="entry name" value="MCP/YpsA-like"/>
    <property type="match status" value="1"/>
</dbReference>
<dbReference type="RefSeq" id="WP_274149766.1">
    <property type="nucleotide sequence ID" value="NZ_CP117811.1"/>
</dbReference>
<sequence length="124" mass="13653">MRLIIAGGRHHRLSPENIIQLNQLGQVSTVISGGASGIDSDGEQWAHSRDIPIKIYLADWSAHGKMAGPLRNRTMAENADALAIFPGGKGTESMYKEANKLKLKIFDFRANAQLHLNFDKENKA</sequence>
<protein>
    <submittedName>
        <fullName evidence="1">SLOG family protein</fullName>
    </submittedName>
</protein>
<evidence type="ECO:0000313" key="1">
    <source>
        <dbReference type="EMBL" id="WDE95898.1"/>
    </source>
</evidence>
<keyword evidence="2" id="KW-1185">Reference proteome</keyword>
<gene>
    <name evidence="1" type="ORF">PQO03_09235</name>
</gene>
<proteinExistence type="predicted"/>
<reference evidence="1 2" key="1">
    <citation type="submission" date="2023-02" db="EMBL/GenBank/DDBJ databases">
        <title>Genome sequence of Lentisphaera profundi SAORIC-696.</title>
        <authorList>
            <person name="Kim e."/>
            <person name="Cho J.-C."/>
            <person name="Choi A."/>
            <person name="Kang I."/>
        </authorList>
    </citation>
    <scope>NUCLEOTIDE SEQUENCE [LARGE SCALE GENOMIC DNA]</scope>
    <source>
        <strain evidence="1 2">SAORIC-696</strain>
    </source>
</reference>
<organism evidence="1 2">
    <name type="scientific">Lentisphaera profundi</name>
    <dbReference type="NCBI Taxonomy" id="1658616"/>
    <lineage>
        <taxon>Bacteria</taxon>
        <taxon>Pseudomonadati</taxon>
        <taxon>Lentisphaerota</taxon>
        <taxon>Lentisphaeria</taxon>
        <taxon>Lentisphaerales</taxon>
        <taxon>Lentisphaeraceae</taxon>
        <taxon>Lentisphaera</taxon>
    </lineage>
</organism>
<dbReference type="Proteomes" id="UP001214250">
    <property type="component" value="Chromosome 1"/>
</dbReference>